<sequence>MAASWKRASRTSWRPSSSWTSRLNVDPQEETPSISFPQFDTLMAIPSASLVFSRSQHLPDRDWLLRRPGYMSLYCSTLDNMSSFFFFVANFHVMRGPESLRPYFGSIMSLEIEFPFHVMRGLKCLSRVLTSIPSAISTGSP</sequence>
<dbReference type="Proteomes" id="UP000652761">
    <property type="component" value="Unassembled WGS sequence"/>
</dbReference>
<dbReference type="EMBL" id="NMUH01002580">
    <property type="protein sequence ID" value="MQM00894.1"/>
    <property type="molecule type" value="Genomic_DNA"/>
</dbReference>
<protein>
    <submittedName>
        <fullName evidence="1">Uncharacterized protein</fullName>
    </submittedName>
</protein>
<feature type="non-terminal residue" evidence="1">
    <location>
        <position position="141"/>
    </location>
</feature>
<reference evidence="1" key="1">
    <citation type="submission" date="2017-07" db="EMBL/GenBank/DDBJ databases">
        <title>Taro Niue Genome Assembly and Annotation.</title>
        <authorList>
            <person name="Atibalentja N."/>
            <person name="Keating K."/>
            <person name="Fields C.J."/>
        </authorList>
    </citation>
    <scope>NUCLEOTIDE SEQUENCE</scope>
    <source>
        <strain evidence="1">Niue_2</strain>
        <tissue evidence="1">Leaf</tissue>
    </source>
</reference>
<dbReference type="AlphaFoldDB" id="A0A843W9J9"/>
<organism evidence="1 2">
    <name type="scientific">Colocasia esculenta</name>
    <name type="common">Wild taro</name>
    <name type="synonym">Arum esculentum</name>
    <dbReference type="NCBI Taxonomy" id="4460"/>
    <lineage>
        <taxon>Eukaryota</taxon>
        <taxon>Viridiplantae</taxon>
        <taxon>Streptophyta</taxon>
        <taxon>Embryophyta</taxon>
        <taxon>Tracheophyta</taxon>
        <taxon>Spermatophyta</taxon>
        <taxon>Magnoliopsida</taxon>
        <taxon>Liliopsida</taxon>
        <taxon>Araceae</taxon>
        <taxon>Aroideae</taxon>
        <taxon>Colocasieae</taxon>
        <taxon>Colocasia</taxon>
    </lineage>
</organism>
<proteinExistence type="predicted"/>
<comment type="caution">
    <text evidence="1">The sequence shown here is derived from an EMBL/GenBank/DDBJ whole genome shotgun (WGS) entry which is preliminary data.</text>
</comment>
<gene>
    <name evidence="1" type="ORF">Taro_033639</name>
</gene>
<accession>A0A843W9J9</accession>
<name>A0A843W9J9_COLES</name>
<keyword evidence="2" id="KW-1185">Reference proteome</keyword>
<evidence type="ECO:0000313" key="1">
    <source>
        <dbReference type="EMBL" id="MQM00894.1"/>
    </source>
</evidence>
<evidence type="ECO:0000313" key="2">
    <source>
        <dbReference type="Proteomes" id="UP000652761"/>
    </source>
</evidence>